<feature type="region of interest" description="Disordered" evidence="1">
    <location>
        <begin position="165"/>
        <end position="328"/>
    </location>
</feature>
<organism evidence="2 3">
    <name type="scientific">Cylindrotheca closterium</name>
    <dbReference type="NCBI Taxonomy" id="2856"/>
    <lineage>
        <taxon>Eukaryota</taxon>
        <taxon>Sar</taxon>
        <taxon>Stramenopiles</taxon>
        <taxon>Ochrophyta</taxon>
        <taxon>Bacillariophyta</taxon>
        <taxon>Bacillariophyceae</taxon>
        <taxon>Bacillariophycidae</taxon>
        <taxon>Bacillariales</taxon>
        <taxon>Bacillariaceae</taxon>
        <taxon>Cylindrotheca</taxon>
    </lineage>
</organism>
<dbReference type="Proteomes" id="UP001295423">
    <property type="component" value="Unassembled WGS sequence"/>
</dbReference>
<feature type="compositionally biased region" description="Low complexity" evidence="1">
    <location>
        <begin position="91"/>
        <end position="107"/>
    </location>
</feature>
<evidence type="ECO:0000313" key="2">
    <source>
        <dbReference type="EMBL" id="CAJ1935060.1"/>
    </source>
</evidence>
<proteinExistence type="predicted"/>
<gene>
    <name evidence="2" type="ORF">CYCCA115_LOCUS4398</name>
</gene>
<accession>A0AAD2FEH7</accession>
<feature type="compositionally biased region" description="Polar residues" evidence="1">
    <location>
        <begin position="234"/>
        <end position="254"/>
    </location>
</feature>
<reference evidence="2" key="1">
    <citation type="submission" date="2023-08" db="EMBL/GenBank/DDBJ databases">
        <authorList>
            <person name="Audoor S."/>
            <person name="Bilcke G."/>
        </authorList>
    </citation>
    <scope>NUCLEOTIDE SEQUENCE</scope>
</reference>
<name>A0AAD2FEH7_9STRA</name>
<feature type="region of interest" description="Disordered" evidence="1">
    <location>
        <begin position="76"/>
        <end position="107"/>
    </location>
</feature>
<sequence length="453" mass="50803">MATMTASPTPVSASKTTKFQLIALMKSCIKHLEESDEYAPIIYQTSNKLHEYADSQSKQLQAQILKLQQNREQAMKQNKIMQQQHQRHTQQKNSAAASKAQATAAENKVASQKLSALEQQKRAAAERRRQQVIEQRRKAALEQKKKEEERKRQFLEMERRKEQLKAEALQKAAENKAASHSKQEQRIEDDAMSELDKIGGKTSTESDEPEVPIAHANLERITTPTGTTPNETGQGSASPATPLETTSAHSSQLESPIPSPHPPVSAPGQQQPQQKSHPNQLRNRPPFDTPPQPHHATQPSWDDAFSSTSSMPDSVATTETMEDPPGLEISEVKKQILIQWGLQPPGYQMLKRVDQLVVSIQTVFPPFAGVPAHSYFDGWKVLAPNDFLCYGADSLLPTLDTDKLKKAVRKIRFFLHPDKLPRDMTEGQMYVCKLLWDVTSDALEEFKHSKAQT</sequence>
<feature type="compositionally biased region" description="Low complexity" evidence="1">
    <location>
        <begin position="222"/>
        <end position="233"/>
    </location>
</feature>
<feature type="compositionally biased region" description="Basic and acidic residues" evidence="1">
    <location>
        <begin position="181"/>
        <end position="199"/>
    </location>
</feature>
<dbReference type="InterPro" id="IPR036869">
    <property type="entry name" value="J_dom_sf"/>
</dbReference>
<keyword evidence="3" id="KW-1185">Reference proteome</keyword>
<evidence type="ECO:0000256" key="1">
    <source>
        <dbReference type="SAM" id="MobiDB-lite"/>
    </source>
</evidence>
<evidence type="ECO:0008006" key="4">
    <source>
        <dbReference type="Google" id="ProtNLM"/>
    </source>
</evidence>
<feature type="compositionally biased region" description="Low complexity" evidence="1">
    <location>
        <begin position="266"/>
        <end position="280"/>
    </location>
</feature>
<feature type="compositionally biased region" description="Polar residues" evidence="1">
    <location>
        <begin position="295"/>
        <end position="319"/>
    </location>
</feature>
<comment type="caution">
    <text evidence="2">The sequence shown here is derived from an EMBL/GenBank/DDBJ whole genome shotgun (WGS) entry which is preliminary data.</text>
</comment>
<dbReference type="AlphaFoldDB" id="A0AAD2FEH7"/>
<dbReference type="Gene3D" id="1.10.287.110">
    <property type="entry name" value="DnaJ domain"/>
    <property type="match status" value="1"/>
</dbReference>
<feature type="region of interest" description="Disordered" evidence="1">
    <location>
        <begin position="128"/>
        <end position="153"/>
    </location>
</feature>
<evidence type="ECO:0000313" key="3">
    <source>
        <dbReference type="Proteomes" id="UP001295423"/>
    </source>
</evidence>
<dbReference type="EMBL" id="CAKOGP040000446">
    <property type="protein sequence ID" value="CAJ1935060.1"/>
    <property type="molecule type" value="Genomic_DNA"/>
</dbReference>
<protein>
    <recommendedName>
        <fullName evidence="4">J domain-containing protein</fullName>
    </recommendedName>
</protein>